<dbReference type="KEGG" id="psil:PMA3_02310"/>
<organism evidence="1 2">
    <name type="scientific">Pseudomonas silesiensis</name>
    <dbReference type="NCBI Taxonomy" id="1853130"/>
    <lineage>
        <taxon>Bacteria</taxon>
        <taxon>Pseudomonadati</taxon>
        <taxon>Pseudomonadota</taxon>
        <taxon>Gammaproteobacteria</taxon>
        <taxon>Pseudomonadales</taxon>
        <taxon>Pseudomonadaceae</taxon>
        <taxon>Pseudomonas</taxon>
    </lineage>
</organism>
<accession>A0A191YMD3</accession>
<dbReference type="Proteomes" id="UP000078354">
    <property type="component" value="Chromosome"/>
</dbReference>
<dbReference type="EMBL" id="CP014870">
    <property type="protein sequence ID" value="ANJ54045.1"/>
    <property type="molecule type" value="Genomic_DNA"/>
</dbReference>
<dbReference type="STRING" id="1853130.PMA3_02310"/>
<sequence length="253" mass="28063">MHLEQRLELIDSLPSLPAVKTPAIRSLAAQPTIDLSKPNATIGEEMMNLFMADIAEQNRKDVNNCKQLVQNAATKRYDPKKELHQWYKVYTETMEKLGWIIQASQIKQQTIKRSGLTMDVVAVLALQGLVGANAPKLAEVAAKAVGVVKNDDGLIDIYNRKADVGSDAKFDMSPIWQTKEGYPMMILNCNSLDVSESSRGILFWKSTSQQTKIQTAAQAMYLNLDVYAGIRQLVLQKIGDTARNALADIPDLD</sequence>
<evidence type="ECO:0000313" key="2">
    <source>
        <dbReference type="Proteomes" id="UP000078354"/>
    </source>
</evidence>
<gene>
    <name evidence="1" type="ORF">PMA3_02310</name>
</gene>
<proteinExistence type="predicted"/>
<name>A0A191YMD3_9PSED</name>
<reference evidence="1 2" key="1">
    <citation type="journal article" date="2018" name="Syst. Appl. Microbiol.">
        <title>Pseudomonas silesiensis sp. nov. strain A3T isolated from a biological pesticide sewage treatment plant and analysis of the complete genome sequence.</title>
        <authorList>
            <person name="Kaminski M.A."/>
            <person name="Furmanczyk E.M."/>
            <person name="Sobczak A."/>
            <person name="Dziembowski A."/>
            <person name="Lipinski L."/>
        </authorList>
    </citation>
    <scope>NUCLEOTIDE SEQUENCE [LARGE SCALE GENOMIC DNA]</scope>
    <source>
        <strain evidence="1 2">A3</strain>
    </source>
</reference>
<protein>
    <submittedName>
        <fullName evidence="1">Uncharacterized protein</fullName>
    </submittedName>
</protein>
<keyword evidence="2" id="KW-1185">Reference proteome</keyword>
<evidence type="ECO:0000313" key="1">
    <source>
        <dbReference type="EMBL" id="ANJ54045.1"/>
    </source>
</evidence>
<dbReference type="AlphaFoldDB" id="A0A191YMD3"/>
<dbReference type="RefSeq" id="WP_064675656.1">
    <property type="nucleotide sequence ID" value="NZ_CP014870.1"/>
</dbReference>
<dbReference type="OrthoDB" id="650920at2"/>